<protein>
    <submittedName>
        <fullName evidence="5">Glycosyltransferase family 4 protein</fullName>
        <ecNumber evidence="5">2.4.-.-</ecNumber>
    </submittedName>
</protein>
<evidence type="ECO:0000259" key="4">
    <source>
        <dbReference type="Pfam" id="PF13439"/>
    </source>
</evidence>
<evidence type="ECO:0000256" key="2">
    <source>
        <dbReference type="ARBA" id="ARBA00022679"/>
    </source>
</evidence>
<evidence type="ECO:0000256" key="1">
    <source>
        <dbReference type="ARBA" id="ARBA00022676"/>
    </source>
</evidence>
<dbReference type="EC" id="2.4.-.-" evidence="5"/>
<dbReference type="PANTHER" id="PTHR12526:SF510">
    <property type="entry name" value="D-INOSITOL 3-PHOSPHATE GLYCOSYLTRANSFERASE"/>
    <property type="match status" value="1"/>
</dbReference>
<dbReference type="InterPro" id="IPR001296">
    <property type="entry name" value="Glyco_trans_1"/>
</dbReference>
<keyword evidence="6" id="KW-1185">Reference proteome</keyword>
<dbReference type="RefSeq" id="WP_377932728.1">
    <property type="nucleotide sequence ID" value="NZ_JBHUEA010000005.1"/>
</dbReference>
<name>A0ABW4LC20_9MICO</name>
<sequence length="348" mass="37511">MERLTEDLMNSWTEGGHDVVCYTTPPPSGAHFERSDVVIRALPGRSGHYSAGWRRRVRQTVRPEDHDVILGVSSGAASLAGHAGRTPVVMQAHGTALAEIRTKLAGPTARGLAGVAKNCINLASDLRTYRRYDGLVAIGRGVASDLQSVPRPVRPRDVQVIVNGVPSFIEPGVERAHGDTEHVVFVGRLKREKGVDLLLRAAQARAWRVSVAGDGPEEQGLRALAGQLDLEHRVEFLGSVSRDEVGALMTTADVVVVPSRRREGLPLVALEALVLGRRLVVSEQAAQSIPAGHGLVKTARATAEDLGAAVDEVLSQPVPAPEPAFRIEECAASYIKYFERLRRKQAAR</sequence>
<comment type="caution">
    <text evidence="5">The sequence shown here is derived from an EMBL/GenBank/DDBJ whole genome shotgun (WGS) entry which is preliminary data.</text>
</comment>
<dbReference type="Proteomes" id="UP001597347">
    <property type="component" value="Unassembled WGS sequence"/>
</dbReference>
<proteinExistence type="predicted"/>
<evidence type="ECO:0000313" key="5">
    <source>
        <dbReference type="EMBL" id="MFD1720842.1"/>
    </source>
</evidence>
<dbReference type="Pfam" id="PF13439">
    <property type="entry name" value="Glyco_transf_4"/>
    <property type="match status" value="1"/>
</dbReference>
<keyword evidence="1 5" id="KW-0328">Glycosyltransferase</keyword>
<dbReference type="Gene3D" id="3.40.50.2000">
    <property type="entry name" value="Glycogen Phosphorylase B"/>
    <property type="match status" value="2"/>
</dbReference>
<evidence type="ECO:0000313" key="6">
    <source>
        <dbReference type="Proteomes" id="UP001597347"/>
    </source>
</evidence>
<organism evidence="5 6">
    <name type="scientific">Amnibacterium endophyticum</name>
    <dbReference type="NCBI Taxonomy" id="2109337"/>
    <lineage>
        <taxon>Bacteria</taxon>
        <taxon>Bacillati</taxon>
        <taxon>Actinomycetota</taxon>
        <taxon>Actinomycetes</taxon>
        <taxon>Micrococcales</taxon>
        <taxon>Microbacteriaceae</taxon>
        <taxon>Amnibacterium</taxon>
    </lineage>
</organism>
<dbReference type="SUPFAM" id="SSF53756">
    <property type="entry name" value="UDP-Glycosyltransferase/glycogen phosphorylase"/>
    <property type="match status" value="1"/>
</dbReference>
<evidence type="ECO:0000259" key="3">
    <source>
        <dbReference type="Pfam" id="PF00534"/>
    </source>
</evidence>
<keyword evidence="2 5" id="KW-0808">Transferase</keyword>
<accession>A0ABW4LC20</accession>
<dbReference type="InterPro" id="IPR028098">
    <property type="entry name" value="Glyco_trans_4-like_N"/>
</dbReference>
<gene>
    <name evidence="5" type="ORF">ACFSBI_04710</name>
</gene>
<dbReference type="Pfam" id="PF00534">
    <property type="entry name" value="Glycos_transf_1"/>
    <property type="match status" value="1"/>
</dbReference>
<feature type="domain" description="Glycosyl transferase family 1" evidence="3">
    <location>
        <begin position="177"/>
        <end position="317"/>
    </location>
</feature>
<reference evidence="6" key="1">
    <citation type="journal article" date="2019" name="Int. J. Syst. Evol. Microbiol.">
        <title>The Global Catalogue of Microorganisms (GCM) 10K type strain sequencing project: providing services to taxonomists for standard genome sequencing and annotation.</title>
        <authorList>
            <consortium name="The Broad Institute Genomics Platform"/>
            <consortium name="The Broad Institute Genome Sequencing Center for Infectious Disease"/>
            <person name="Wu L."/>
            <person name="Ma J."/>
        </authorList>
    </citation>
    <scope>NUCLEOTIDE SEQUENCE [LARGE SCALE GENOMIC DNA]</scope>
    <source>
        <strain evidence="6">CGMCC 1.12471</strain>
    </source>
</reference>
<dbReference type="CDD" id="cd03801">
    <property type="entry name" value="GT4_PimA-like"/>
    <property type="match status" value="1"/>
</dbReference>
<dbReference type="EMBL" id="JBHUEA010000005">
    <property type="protein sequence ID" value="MFD1720842.1"/>
    <property type="molecule type" value="Genomic_DNA"/>
</dbReference>
<dbReference type="GO" id="GO:0016757">
    <property type="term" value="F:glycosyltransferase activity"/>
    <property type="evidence" value="ECO:0007669"/>
    <property type="project" value="UniProtKB-KW"/>
</dbReference>
<dbReference type="PANTHER" id="PTHR12526">
    <property type="entry name" value="GLYCOSYLTRANSFERASE"/>
    <property type="match status" value="1"/>
</dbReference>
<feature type="domain" description="Glycosyltransferase subfamily 4-like N-terminal" evidence="4">
    <location>
        <begin position="1"/>
        <end position="165"/>
    </location>
</feature>